<organism evidence="3 4">
    <name type="scientific">Streptacidiphilus jeojiensis</name>
    <dbReference type="NCBI Taxonomy" id="3229225"/>
    <lineage>
        <taxon>Bacteria</taxon>
        <taxon>Bacillati</taxon>
        <taxon>Actinomycetota</taxon>
        <taxon>Actinomycetes</taxon>
        <taxon>Kitasatosporales</taxon>
        <taxon>Streptomycetaceae</taxon>
        <taxon>Streptacidiphilus</taxon>
    </lineage>
</organism>
<reference evidence="3 4" key="1">
    <citation type="submission" date="2024-06" db="EMBL/GenBank/DDBJ databases">
        <authorList>
            <person name="Lee S.D."/>
        </authorList>
    </citation>
    <scope>NUCLEOTIDE SEQUENCE [LARGE SCALE GENOMIC DNA]</scope>
    <source>
        <strain evidence="3 4">N1-10</strain>
    </source>
</reference>
<evidence type="ECO:0000259" key="2">
    <source>
        <dbReference type="Pfam" id="PF08751"/>
    </source>
</evidence>
<dbReference type="SUPFAM" id="SSF55464">
    <property type="entry name" value="Origin of replication-binding domain, RBD-like"/>
    <property type="match status" value="1"/>
</dbReference>
<gene>
    <name evidence="3" type="primary">mobF</name>
    <name evidence="3" type="ORF">ABUW04_31905</name>
</gene>
<dbReference type="RefSeq" id="WP_380567952.1">
    <property type="nucleotide sequence ID" value="NZ_JBEUKS010000014.1"/>
</dbReference>
<feature type="compositionally biased region" description="Low complexity" evidence="1">
    <location>
        <begin position="1627"/>
        <end position="1636"/>
    </location>
</feature>
<feature type="compositionally biased region" description="Low complexity" evidence="1">
    <location>
        <begin position="1644"/>
        <end position="1666"/>
    </location>
</feature>
<evidence type="ECO:0000256" key="1">
    <source>
        <dbReference type="SAM" id="MobiDB-lite"/>
    </source>
</evidence>
<feature type="compositionally biased region" description="Basic and acidic residues" evidence="1">
    <location>
        <begin position="1592"/>
        <end position="1611"/>
    </location>
</feature>
<dbReference type="Pfam" id="PF08751">
    <property type="entry name" value="TrwC"/>
    <property type="match status" value="1"/>
</dbReference>
<dbReference type="SUPFAM" id="SSF52540">
    <property type="entry name" value="P-loop containing nucleoside triphosphate hydrolases"/>
    <property type="match status" value="2"/>
</dbReference>
<dbReference type="Gene3D" id="3.40.50.300">
    <property type="entry name" value="P-loop containing nucleotide triphosphate hydrolases"/>
    <property type="match status" value="2"/>
</dbReference>
<evidence type="ECO:0000313" key="3">
    <source>
        <dbReference type="EMBL" id="MFC1442864.1"/>
    </source>
</evidence>
<dbReference type="InterPro" id="IPR014862">
    <property type="entry name" value="TrwC"/>
</dbReference>
<sequence>MTIHKLTSGTGYTYLTRQVAGGDVQRQRGQSAADYYTAKGNPPGIWVGSGAPLLDLTGQTVTEEQMTHLYGLGQHPDAARIIAAYLEANVTADMGKEQREKVVAAAVKSATLGRPFPEYKALASFESRVSDRLEALEKQANRTPTAAEVGKVKREESARQRAAVAGFDVVFAPVKSAALVWALDEREEVRAAVRQAHEAARDAALELLEKHAAFTRTGSTGQAQIETKGLIAAQFDHFDSRAGDPNLHTHVAVSSKVMGVDGKWRALDARALYATTVAASEFYNTRFETELTARLGVTFEARETRGRKQPVREIAGVPPEFITHFSARRTEIEARYEQLLRTYRADHGRDPSKAVAHKLARQANLDTREGKKTARSLEEMRTDWTRSLTEAHGADAVQQVMAAVPTPAQTTEPTAAVEHDFAALADQVIAAVGEERSVWTVWNVRAQAERLVRDLAPADRRQHDAWTTAVVAAALAPQRSVQVTAPALITEPTELQRSDGTSVFEQHAGLRYTSQAVLDAERRVVTAALTPTAVGLSGPFVTAAIDGFESRGKTLDQGQRALVTGFATDSRMVVLGLGPAGSGKTTAMQAYVHVAAQAGQRVIPLGTSAASAAVLAKDLGRPAENLHKFLWEYTDGPAANALQNGGPVPRSRASYVLRPGDVVLVDESGMAGTANVDALVKYAAARGAVVRLLGDYRQLSSVEAGGILRQIHHEAGAYELTELHRFNNAEEAAATLKLRVGNGSGLDFYERNERIVGGSRQAMVDAAYQGWRTDMLAGKTTLISTATNTDVTALSARAREDRVTAGQVETDGVLLADGNRAGRGDWIVTRDNNRKLTTTRGRDFVKNGDAWEVVKRHKDGSLKVRNMDHRGRLTLPADYVAANVQLLYASTVMRSQGGTVDTAHPLVTEDMTREQLYVQLSRAREKTTVYTVTHELLAFDTDEQMDATRHDPDTFAAREVLERVLAREGAQHSATDTIAEAQEEAVSLATLVPRYDHATDTLTRQHYTQLTTTVLGPDLGQTITQDPAFSAVARALRTAQGHGWQPEQLLAAAARQGDLTAADSPAQLLAWRINQHTEDHQAPAHLHQPTPADAARYAALLGLTSTAFNPETATRTPQLLRTVAASGTTTAGNPYVSAADLDRYAAAVAERTHTTAAAVTAHRDWPQLAAVLVAAHQAGHDTNLLLDTAHSRTTRSDNPVHHLATETTELAVQRGIPATEHRVPAALRHQAAAQHALGDHLADQARAEAAWPALAAALRRAETAGHHPGHLLHQAVESRPIDGADSVSLLLAWRINRYLATAPTPTTDQRTTDRQAEQWRTLAWTLKAAENNGTDLTHTLASASAGQLDQLLQYARALQDAGASARQDLPGWVAAPQHHPAMDPAHRTYLDDRAQLIADRMTALAERVTTNRPDWSQSLGQAPADPAARTVWTQHLATIAAYRDQYQVTDNNPKQPAGPYIEQGRNGHTAYWAAAASALAARQLSRTGTVPTSTTPTPDTTARGQLAADVFQTLTPEQQQAVINDIATRTGATWLQHTPVADSAALRFVTVVDPLTTVMTERGHLTPESRPAPAESTAPSTTEPSAAAEPSLADRRRAGRAAERASHREQVQARNGRAVRSNTPNHRQTQPQQPAPRTDRRPEQPQQSPTQQPPRQRPDQQGPRIR</sequence>
<accession>A0ABV6XX89</accession>
<dbReference type="NCBIfam" id="NF041492">
    <property type="entry name" value="MobF"/>
    <property type="match status" value="1"/>
</dbReference>
<dbReference type="Gene3D" id="2.30.30.940">
    <property type="match status" value="1"/>
</dbReference>
<dbReference type="CDD" id="cd18809">
    <property type="entry name" value="SF1_C_RecD"/>
    <property type="match status" value="1"/>
</dbReference>
<dbReference type="EMBL" id="JBEUKS010000014">
    <property type="protein sequence ID" value="MFC1442864.1"/>
    <property type="molecule type" value="Genomic_DNA"/>
</dbReference>
<protein>
    <submittedName>
        <fullName evidence="3">MobF family relaxase</fullName>
    </submittedName>
</protein>
<name>A0ABV6XX89_9ACTN</name>
<proteinExistence type="predicted"/>
<dbReference type="Pfam" id="PF13604">
    <property type="entry name" value="AAA_30"/>
    <property type="match status" value="1"/>
</dbReference>
<evidence type="ECO:0000313" key="4">
    <source>
        <dbReference type="Proteomes" id="UP001592581"/>
    </source>
</evidence>
<keyword evidence="4" id="KW-1185">Reference proteome</keyword>
<dbReference type="InterPro" id="IPR027417">
    <property type="entry name" value="P-loop_NTPase"/>
</dbReference>
<feature type="domain" description="TrwC relaxase" evidence="2">
    <location>
        <begin position="9"/>
        <end position="390"/>
    </location>
</feature>
<dbReference type="Proteomes" id="UP001592581">
    <property type="component" value="Unassembled WGS sequence"/>
</dbReference>
<feature type="region of interest" description="Disordered" evidence="1">
    <location>
        <begin position="1561"/>
        <end position="1666"/>
    </location>
</feature>
<comment type="caution">
    <text evidence="3">The sequence shown here is derived from an EMBL/GenBank/DDBJ whole genome shotgun (WGS) entry which is preliminary data.</text>
</comment>
<feature type="compositionally biased region" description="Low complexity" evidence="1">
    <location>
        <begin position="1568"/>
        <end position="1591"/>
    </location>
</feature>